<dbReference type="Proteomes" id="UP000471152">
    <property type="component" value="Unassembled WGS sequence"/>
</dbReference>
<gene>
    <name evidence="2" type="ORF">G3R41_03185</name>
    <name evidence="1" type="ORF">GCU67_03185</name>
</gene>
<sequence length="101" mass="10718">MLTVPVVLVNGTAEVDLPDVLGPPPPVVPEPVTDGCGGDRLVVVTQPAATARTSATLLAAQQLSAEAGRYPRSVRRPGSAVRARRRVLLSRMIEQRRADRA</sequence>
<organism evidence="1 3">
    <name type="scientific">Modestobacter muralis</name>
    <dbReference type="NCBI Taxonomy" id="1608614"/>
    <lineage>
        <taxon>Bacteria</taxon>
        <taxon>Bacillati</taxon>
        <taxon>Actinomycetota</taxon>
        <taxon>Actinomycetes</taxon>
        <taxon>Geodermatophilales</taxon>
        <taxon>Geodermatophilaceae</taxon>
        <taxon>Modestobacter</taxon>
    </lineage>
</organism>
<evidence type="ECO:0000313" key="1">
    <source>
        <dbReference type="EMBL" id="NEK93183.1"/>
    </source>
</evidence>
<dbReference type="EMBL" id="JAAGWB010000011">
    <property type="protein sequence ID" value="NEN49950.1"/>
    <property type="molecule type" value="Genomic_DNA"/>
</dbReference>
<dbReference type="EMBL" id="JAAGWH010000011">
    <property type="protein sequence ID" value="NEK93183.1"/>
    <property type="molecule type" value="Genomic_DNA"/>
</dbReference>
<evidence type="ECO:0000313" key="3">
    <source>
        <dbReference type="Proteomes" id="UP000468828"/>
    </source>
</evidence>
<evidence type="ECO:0000313" key="4">
    <source>
        <dbReference type="Proteomes" id="UP000471152"/>
    </source>
</evidence>
<name>A0A6P0EQX1_9ACTN</name>
<dbReference type="RefSeq" id="WP_163609646.1">
    <property type="nucleotide sequence ID" value="NZ_JAAGWB010000011.1"/>
</dbReference>
<comment type="caution">
    <text evidence="1">The sequence shown here is derived from an EMBL/GenBank/DDBJ whole genome shotgun (WGS) entry which is preliminary data.</text>
</comment>
<dbReference type="AlphaFoldDB" id="A0A6P0EQX1"/>
<evidence type="ECO:0000313" key="2">
    <source>
        <dbReference type="EMBL" id="NEN49950.1"/>
    </source>
</evidence>
<protein>
    <submittedName>
        <fullName evidence="1">Uncharacterized protein</fullName>
    </submittedName>
</protein>
<keyword evidence="3" id="KW-1185">Reference proteome</keyword>
<reference evidence="1 3" key="1">
    <citation type="submission" date="2020-01" db="EMBL/GenBank/DDBJ databases">
        <title>the WGS Modestobacter muralis CPCC 204518.</title>
        <authorList>
            <person name="Jiang Z."/>
        </authorList>
    </citation>
    <scope>NUCLEOTIDE SEQUENCE [LARGE SCALE GENOMIC DNA]</scope>
    <source>
        <strain evidence="1 3">DSM 100205</strain>
    </source>
</reference>
<dbReference type="Proteomes" id="UP000468828">
    <property type="component" value="Unassembled WGS sequence"/>
</dbReference>
<proteinExistence type="predicted"/>
<reference evidence="2 4" key="2">
    <citation type="submission" date="2020-02" db="EMBL/GenBank/DDBJ databases">
        <title>The WGS of Modestobacter muralis DSM 100205.</title>
        <authorList>
            <person name="Jiang Z."/>
        </authorList>
    </citation>
    <scope>NUCLEOTIDE SEQUENCE [LARGE SCALE GENOMIC DNA]</scope>
    <source>
        <strain evidence="2 4">DSM 100205</strain>
    </source>
</reference>
<accession>A0A6P0EQX1</accession>